<dbReference type="EMBL" id="FOXP01000006">
    <property type="protein sequence ID" value="SFP73796.1"/>
    <property type="molecule type" value="Genomic_DNA"/>
</dbReference>
<dbReference type="InterPro" id="IPR012296">
    <property type="entry name" value="Nuclease_put_TT1808"/>
</dbReference>
<dbReference type="Proteomes" id="UP000199586">
    <property type="component" value="Unassembled WGS sequence"/>
</dbReference>
<evidence type="ECO:0000313" key="3">
    <source>
        <dbReference type="Proteomes" id="UP000199586"/>
    </source>
</evidence>
<dbReference type="RefSeq" id="WP_093333311.1">
    <property type="nucleotide sequence ID" value="NZ_FOXP01000006.1"/>
</dbReference>
<accession>A0A1I5SU51</accession>
<proteinExistence type="predicted"/>
<dbReference type="CDD" id="cd06260">
    <property type="entry name" value="DUF820-like"/>
    <property type="match status" value="1"/>
</dbReference>
<evidence type="ECO:0000259" key="1">
    <source>
        <dbReference type="Pfam" id="PF05685"/>
    </source>
</evidence>
<keyword evidence="2" id="KW-0378">Hydrolase</keyword>
<dbReference type="AlphaFoldDB" id="A0A1I5SU51"/>
<dbReference type="OrthoDB" id="155284at2"/>
<protein>
    <submittedName>
        <fullName evidence="2">Endonuclease, Uma2 family (Restriction endonuclease fold)</fullName>
    </submittedName>
</protein>
<dbReference type="Pfam" id="PF05685">
    <property type="entry name" value="Uma2"/>
    <property type="match status" value="1"/>
</dbReference>
<keyword evidence="2" id="KW-0540">Nuclease</keyword>
<dbReference type="PANTHER" id="PTHR36558:SF1">
    <property type="entry name" value="RESTRICTION ENDONUCLEASE DOMAIN-CONTAINING PROTEIN-RELATED"/>
    <property type="match status" value="1"/>
</dbReference>
<evidence type="ECO:0000313" key="2">
    <source>
        <dbReference type="EMBL" id="SFP73796.1"/>
    </source>
</evidence>
<dbReference type="InterPro" id="IPR008538">
    <property type="entry name" value="Uma2"/>
</dbReference>
<reference evidence="2 3" key="1">
    <citation type="submission" date="2016-10" db="EMBL/GenBank/DDBJ databases">
        <authorList>
            <person name="de Groot N.N."/>
        </authorList>
    </citation>
    <scope>NUCLEOTIDE SEQUENCE [LARGE SCALE GENOMIC DNA]</scope>
    <source>
        <strain evidence="2 3">CGMCC 1.9113</strain>
    </source>
</reference>
<organism evidence="2 3">
    <name type="scientific">Sphingomonas rubra</name>
    <dbReference type="NCBI Taxonomy" id="634430"/>
    <lineage>
        <taxon>Bacteria</taxon>
        <taxon>Pseudomonadati</taxon>
        <taxon>Pseudomonadota</taxon>
        <taxon>Alphaproteobacteria</taxon>
        <taxon>Sphingomonadales</taxon>
        <taxon>Sphingomonadaceae</taxon>
        <taxon>Sphingomonas</taxon>
    </lineage>
</organism>
<gene>
    <name evidence="2" type="ORF">SAMN04488241_106116</name>
</gene>
<dbReference type="InterPro" id="IPR011335">
    <property type="entry name" value="Restrct_endonuc-II-like"/>
</dbReference>
<dbReference type="Gene3D" id="3.90.1570.10">
    <property type="entry name" value="tt1808, chain A"/>
    <property type="match status" value="1"/>
</dbReference>
<dbReference type="PANTHER" id="PTHR36558">
    <property type="entry name" value="GLR1098 PROTEIN"/>
    <property type="match status" value="1"/>
</dbReference>
<dbReference type="GO" id="GO:0004519">
    <property type="term" value="F:endonuclease activity"/>
    <property type="evidence" value="ECO:0007669"/>
    <property type="project" value="UniProtKB-KW"/>
</dbReference>
<feature type="domain" description="Putative restriction endonuclease" evidence="1">
    <location>
        <begin position="13"/>
        <end position="160"/>
    </location>
</feature>
<keyword evidence="3" id="KW-1185">Reference proteome</keyword>
<keyword evidence="2" id="KW-0255">Endonuclease</keyword>
<dbReference type="STRING" id="634430.SAMN04488241_106116"/>
<name>A0A1I5SU51_9SPHN</name>
<sequence length="185" mass="20125">MRTDPAYRKITADEFLAMDFNTDRRFELHDGVIVMMAGGSEAHAWVQGNLHVALRIVLKGSGCRPYGPDMAVRTSTTDIRYPDLSIHCGPRPDNDEAITALDAPVAIVEVLSPGTTTLDQGTKLEEFKALASVQAVAFVDPVNELVRTVSRHAGGGWIDTMFAARDLDFPFLGVTIPHAEIFAAD</sequence>
<dbReference type="SUPFAM" id="SSF52980">
    <property type="entry name" value="Restriction endonuclease-like"/>
    <property type="match status" value="1"/>
</dbReference>